<organism evidence="2 3">
    <name type="scientific">Fusarium redolens</name>
    <dbReference type="NCBI Taxonomy" id="48865"/>
    <lineage>
        <taxon>Eukaryota</taxon>
        <taxon>Fungi</taxon>
        <taxon>Dikarya</taxon>
        <taxon>Ascomycota</taxon>
        <taxon>Pezizomycotina</taxon>
        <taxon>Sordariomycetes</taxon>
        <taxon>Hypocreomycetidae</taxon>
        <taxon>Hypocreales</taxon>
        <taxon>Nectriaceae</taxon>
        <taxon>Fusarium</taxon>
        <taxon>Fusarium redolens species complex</taxon>
    </lineage>
</organism>
<dbReference type="GeneID" id="70218689"/>
<protein>
    <submittedName>
        <fullName evidence="2">Uncharacterized protein</fullName>
    </submittedName>
</protein>
<accession>A0A9P9G230</accession>
<dbReference type="Proteomes" id="UP000720189">
    <property type="component" value="Unassembled WGS sequence"/>
</dbReference>
<evidence type="ECO:0000313" key="3">
    <source>
        <dbReference type="Proteomes" id="UP000720189"/>
    </source>
</evidence>
<comment type="caution">
    <text evidence="2">The sequence shown here is derived from an EMBL/GenBank/DDBJ whole genome shotgun (WGS) entry which is preliminary data.</text>
</comment>
<feature type="region of interest" description="Disordered" evidence="1">
    <location>
        <begin position="18"/>
        <end position="89"/>
    </location>
</feature>
<feature type="compositionally biased region" description="Polar residues" evidence="1">
    <location>
        <begin position="28"/>
        <end position="60"/>
    </location>
</feature>
<sequence length="89" mass="9579">NCHCSTWQTQEYRAACAFENGHRREQPNRQSTDQPSSKTASRPVSLEASQHSNTQANSEPPSDLDEQQESVLAVGGHNLASGGRGVNGS</sequence>
<name>A0A9P9G230_FUSRE</name>
<evidence type="ECO:0000256" key="1">
    <source>
        <dbReference type="SAM" id="MobiDB-lite"/>
    </source>
</evidence>
<dbReference type="RefSeq" id="XP_046043661.1">
    <property type="nucleotide sequence ID" value="XM_046188735.1"/>
</dbReference>
<dbReference type="OrthoDB" id="10406452at2759"/>
<keyword evidence="3" id="KW-1185">Reference proteome</keyword>
<feature type="non-terminal residue" evidence="2">
    <location>
        <position position="1"/>
    </location>
</feature>
<proteinExistence type="predicted"/>
<reference evidence="2" key="1">
    <citation type="journal article" date="2021" name="Nat. Commun.">
        <title>Genetic determinants of endophytism in the Arabidopsis root mycobiome.</title>
        <authorList>
            <person name="Mesny F."/>
            <person name="Miyauchi S."/>
            <person name="Thiergart T."/>
            <person name="Pickel B."/>
            <person name="Atanasova L."/>
            <person name="Karlsson M."/>
            <person name="Huettel B."/>
            <person name="Barry K.W."/>
            <person name="Haridas S."/>
            <person name="Chen C."/>
            <person name="Bauer D."/>
            <person name="Andreopoulos W."/>
            <person name="Pangilinan J."/>
            <person name="LaButti K."/>
            <person name="Riley R."/>
            <person name="Lipzen A."/>
            <person name="Clum A."/>
            <person name="Drula E."/>
            <person name="Henrissat B."/>
            <person name="Kohler A."/>
            <person name="Grigoriev I.V."/>
            <person name="Martin F.M."/>
            <person name="Hacquard S."/>
        </authorList>
    </citation>
    <scope>NUCLEOTIDE SEQUENCE</scope>
    <source>
        <strain evidence="2">MPI-CAGE-AT-0023</strain>
    </source>
</reference>
<dbReference type="AlphaFoldDB" id="A0A9P9G230"/>
<dbReference type="EMBL" id="JAGMUX010000020">
    <property type="protein sequence ID" value="KAH7231724.1"/>
    <property type="molecule type" value="Genomic_DNA"/>
</dbReference>
<gene>
    <name evidence="2" type="ORF">BKA55DRAFT_524745</name>
</gene>
<evidence type="ECO:0000313" key="2">
    <source>
        <dbReference type="EMBL" id="KAH7231724.1"/>
    </source>
</evidence>